<protein>
    <submittedName>
        <fullName evidence="1">Uncharacterized protein</fullName>
    </submittedName>
</protein>
<name>A0ACB7YLB9_9ERIC</name>
<evidence type="ECO:0000313" key="2">
    <source>
        <dbReference type="Proteomes" id="UP000828048"/>
    </source>
</evidence>
<organism evidence="1 2">
    <name type="scientific">Vaccinium darrowii</name>
    <dbReference type="NCBI Taxonomy" id="229202"/>
    <lineage>
        <taxon>Eukaryota</taxon>
        <taxon>Viridiplantae</taxon>
        <taxon>Streptophyta</taxon>
        <taxon>Embryophyta</taxon>
        <taxon>Tracheophyta</taxon>
        <taxon>Spermatophyta</taxon>
        <taxon>Magnoliopsida</taxon>
        <taxon>eudicotyledons</taxon>
        <taxon>Gunneridae</taxon>
        <taxon>Pentapetalae</taxon>
        <taxon>asterids</taxon>
        <taxon>Ericales</taxon>
        <taxon>Ericaceae</taxon>
        <taxon>Vaccinioideae</taxon>
        <taxon>Vaccinieae</taxon>
        <taxon>Vaccinium</taxon>
    </lineage>
</organism>
<dbReference type="Proteomes" id="UP000828048">
    <property type="component" value="Chromosome 11"/>
</dbReference>
<proteinExistence type="predicted"/>
<reference evidence="1 2" key="1">
    <citation type="journal article" date="2021" name="Hortic Res">
        <title>High-quality reference genome and annotation aids understanding of berry development for evergreen blueberry (Vaccinium darrowii).</title>
        <authorList>
            <person name="Yu J."/>
            <person name="Hulse-Kemp A.M."/>
            <person name="Babiker E."/>
            <person name="Staton M."/>
        </authorList>
    </citation>
    <scope>NUCLEOTIDE SEQUENCE [LARGE SCALE GENOMIC DNA]</scope>
    <source>
        <strain evidence="2">cv. NJ 8807/NJ 8810</strain>
        <tissue evidence="1">Young leaf</tissue>
    </source>
</reference>
<keyword evidence="2" id="KW-1185">Reference proteome</keyword>
<sequence>MLGADCYETDAEIAFLLAEGRVTIGIGENTKVKDCIIDKNARIGKNVVIANSEVCSFKYLTLKDKDDTDKTDDLLY</sequence>
<gene>
    <name evidence="1" type="ORF">Vadar_013348</name>
</gene>
<comment type="caution">
    <text evidence="1">The sequence shown here is derived from an EMBL/GenBank/DDBJ whole genome shotgun (WGS) entry which is preliminary data.</text>
</comment>
<accession>A0ACB7YLB9</accession>
<evidence type="ECO:0000313" key="1">
    <source>
        <dbReference type="EMBL" id="KAH7854396.1"/>
    </source>
</evidence>
<dbReference type="EMBL" id="CM037161">
    <property type="protein sequence ID" value="KAH7854396.1"/>
    <property type="molecule type" value="Genomic_DNA"/>
</dbReference>